<evidence type="ECO:0000313" key="4">
    <source>
        <dbReference type="EMBL" id="QHU09478.1"/>
    </source>
</evidence>
<evidence type="ECO:0000256" key="1">
    <source>
        <dbReference type="ARBA" id="ARBA00023163"/>
    </source>
</evidence>
<dbReference type="AlphaFoldDB" id="A0A6C0JZZ7"/>
<dbReference type="SUPFAM" id="SSF55287">
    <property type="entry name" value="RPB5-like RNA polymerase subunit"/>
    <property type="match status" value="1"/>
</dbReference>
<sequence length="223" mass="25517">MDFETTDILYRSRQTLLEIQRKKGYNTKPYDKFGPFEVEKMSAGDKENALGMVLKREIPEGVDVPATCYIEYALPKVKNRLAGYVPKLIDAIKEEYAAKNENFNPMRTEIIVLTMESIGDTFHNSAQTIYNTLKMRISFFDARTLVSNPMDHMLVPKHEVVPDSEHAELLKKYNMKSKINLPMIKFHEDIIGRIIGLVPGSIVKITRPSPQAGEYTIYRVCVP</sequence>
<dbReference type="GO" id="GO:0005665">
    <property type="term" value="C:RNA polymerase II, core complex"/>
    <property type="evidence" value="ECO:0007669"/>
    <property type="project" value="TreeGrafter"/>
</dbReference>
<dbReference type="PANTHER" id="PTHR10535">
    <property type="entry name" value="DNA-DIRECTED RNA POLYMERASES I, II, AND III SUBUNIT RPABC1"/>
    <property type="match status" value="1"/>
</dbReference>
<dbReference type="InterPro" id="IPR014381">
    <property type="entry name" value="Arch_Rpo5/euc_Rpb5"/>
</dbReference>
<name>A0A6C0JZZ7_9ZZZZ</name>
<dbReference type="GO" id="GO:0005666">
    <property type="term" value="C:RNA polymerase III complex"/>
    <property type="evidence" value="ECO:0007669"/>
    <property type="project" value="TreeGrafter"/>
</dbReference>
<evidence type="ECO:0000256" key="2">
    <source>
        <dbReference type="ARBA" id="ARBA00025765"/>
    </source>
</evidence>
<dbReference type="PIRSF" id="PIRSF000747">
    <property type="entry name" value="RPB5"/>
    <property type="match status" value="1"/>
</dbReference>
<dbReference type="GO" id="GO:0003899">
    <property type="term" value="F:DNA-directed RNA polymerase activity"/>
    <property type="evidence" value="ECO:0007669"/>
    <property type="project" value="InterPro"/>
</dbReference>
<dbReference type="Pfam" id="PF01191">
    <property type="entry name" value="RNA_pol_Rpb5_C"/>
    <property type="match status" value="1"/>
</dbReference>
<dbReference type="GO" id="GO:0003677">
    <property type="term" value="F:DNA binding"/>
    <property type="evidence" value="ECO:0007669"/>
    <property type="project" value="InterPro"/>
</dbReference>
<dbReference type="PROSITE" id="PS01110">
    <property type="entry name" value="RNA_POL_H_23KD"/>
    <property type="match status" value="1"/>
</dbReference>
<dbReference type="InterPro" id="IPR000783">
    <property type="entry name" value="RNA_pol_subH/Rpb5_C"/>
</dbReference>
<organism evidence="4">
    <name type="scientific">viral metagenome</name>
    <dbReference type="NCBI Taxonomy" id="1070528"/>
    <lineage>
        <taxon>unclassified sequences</taxon>
        <taxon>metagenomes</taxon>
        <taxon>organismal metagenomes</taxon>
    </lineage>
</organism>
<protein>
    <recommendedName>
        <fullName evidence="3">RNA polymerase subunit H/Rpb5 C-terminal domain-containing protein</fullName>
    </recommendedName>
</protein>
<dbReference type="GO" id="GO:0006366">
    <property type="term" value="P:transcription by RNA polymerase II"/>
    <property type="evidence" value="ECO:0007669"/>
    <property type="project" value="TreeGrafter"/>
</dbReference>
<keyword evidence="1" id="KW-0804">Transcription</keyword>
<dbReference type="PANTHER" id="PTHR10535:SF0">
    <property type="entry name" value="DNA-DIRECTED RNA POLYMERASES I, II, AND III SUBUNIT RPABC1"/>
    <property type="match status" value="1"/>
</dbReference>
<dbReference type="GO" id="GO:0005736">
    <property type="term" value="C:RNA polymerase I complex"/>
    <property type="evidence" value="ECO:0007669"/>
    <property type="project" value="TreeGrafter"/>
</dbReference>
<accession>A0A6C0JZZ7</accession>
<reference evidence="4" key="1">
    <citation type="journal article" date="2020" name="Nature">
        <title>Giant virus diversity and host interactions through global metagenomics.</title>
        <authorList>
            <person name="Schulz F."/>
            <person name="Roux S."/>
            <person name="Paez-Espino D."/>
            <person name="Jungbluth S."/>
            <person name="Walsh D.A."/>
            <person name="Denef V.J."/>
            <person name="McMahon K.D."/>
            <person name="Konstantinidis K.T."/>
            <person name="Eloe-Fadrosh E.A."/>
            <person name="Kyrpides N.C."/>
            <person name="Woyke T."/>
        </authorList>
    </citation>
    <scope>NUCLEOTIDE SEQUENCE</scope>
    <source>
        <strain evidence="4">GVMAG-S-1101164-105</strain>
    </source>
</reference>
<dbReference type="GO" id="GO:0006362">
    <property type="term" value="P:transcription elongation by RNA polymerase I"/>
    <property type="evidence" value="ECO:0007669"/>
    <property type="project" value="TreeGrafter"/>
</dbReference>
<evidence type="ECO:0000259" key="3">
    <source>
        <dbReference type="Pfam" id="PF01191"/>
    </source>
</evidence>
<comment type="similarity">
    <text evidence="2">Belongs to the archaeal Rpo5/eukaryotic RPB5 RNA polymerase subunit family.</text>
</comment>
<dbReference type="GO" id="GO:0042797">
    <property type="term" value="P:tRNA transcription by RNA polymerase III"/>
    <property type="evidence" value="ECO:0007669"/>
    <property type="project" value="TreeGrafter"/>
</dbReference>
<feature type="domain" description="RNA polymerase subunit H/Rpb5 C-terminal" evidence="3">
    <location>
        <begin position="148"/>
        <end position="221"/>
    </location>
</feature>
<dbReference type="Gene3D" id="3.90.940.20">
    <property type="entry name" value="RPB5-like RNA polymerase subunit"/>
    <property type="match status" value="1"/>
</dbReference>
<proteinExistence type="inferred from homology"/>
<dbReference type="InterPro" id="IPR020608">
    <property type="entry name" value="RNA_pol_subH/Rpb5_CS"/>
</dbReference>
<dbReference type="InterPro" id="IPR035913">
    <property type="entry name" value="RPB5-like_sf"/>
</dbReference>
<dbReference type="EMBL" id="MN740737">
    <property type="protein sequence ID" value="QHU09478.1"/>
    <property type="molecule type" value="Genomic_DNA"/>
</dbReference>